<dbReference type="EMBL" id="FSRL01000001">
    <property type="protein sequence ID" value="SIN74447.1"/>
    <property type="molecule type" value="Genomic_DNA"/>
</dbReference>
<gene>
    <name evidence="4" type="ORF">SAMN05444002_0022</name>
</gene>
<keyword evidence="2" id="KW-0949">S-adenosyl-L-methionine</keyword>
<evidence type="ECO:0000259" key="3">
    <source>
        <dbReference type="Pfam" id="PF05175"/>
    </source>
</evidence>
<dbReference type="AlphaFoldDB" id="A0A1N6DUQ9"/>
<dbReference type="PANTHER" id="PTHR47739:SF1">
    <property type="entry name" value="TRNA1(VAL) (ADENINE(37)-N6)-METHYLTRANSFERASE"/>
    <property type="match status" value="1"/>
</dbReference>
<dbReference type="Proteomes" id="UP000184932">
    <property type="component" value="Unassembled WGS sequence"/>
</dbReference>
<organism evidence="4 5">
    <name type="scientific">Vannielia litorea</name>
    <dbReference type="NCBI Taxonomy" id="1217970"/>
    <lineage>
        <taxon>Bacteria</taxon>
        <taxon>Pseudomonadati</taxon>
        <taxon>Pseudomonadota</taxon>
        <taxon>Alphaproteobacteria</taxon>
        <taxon>Rhodobacterales</taxon>
        <taxon>Paracoccaceae</taxon>
        <taxon>Vannielia</taxon>
    </lineage>
</organism>
<reference evidence="5" key="1">
    <citation type="submission" date="2016-11" db="EMBL/GenBank/DDBJ databases">
        <authorList>
            <person name="Varghese N."/>
            <person name="Submissions S."/>
        </authorList>
    </citation>
    <scope>NUCLEOTIDE SEQUENCE [LARGE SCALE GENOMIC DNA]</scope>
    <source>
        <strain evidence="5">DSM 29440</strain>
    </source>
</reference>
<keyword evidence="1 4" id="KW-0489">Methyltransferase</keyword>
<accession>A0A1N6DUQ9</accession>
<protein>
    <submittedName>
        <fullName evidence="4">tRNA1(Val) A37 N6-methylase TrmN6</fullName>
    </submittedName>
</protein>
<dbReference type="InterPro" id="IPR007848">
    <property type="entry name" value="Small_mtfrase_dom"/>
</dbReference>
<dbReference type="SUPFAM" id="SSF53335">
    <property type="entry name" value="S-adenosyl-L-methionine-dependent methyltransferases"/>
    <property type="match status" value="1"/>
</dbReference>
<dbReference type="Pfam" id="PF05175">
    <property type="entry name" value="MTS"/>
    <property type="match status" value="1"/>
</dbReference>
<sequence length="255" mass="26671">MALSIESRCDAFLGGRVRAWQPVAGYRAGVDAVLLAAAVPARPGETALELGAGAGVASLCLASRVAGMVQTAVERDPGYAHLAGRNAAQNGVALEIVEADLAALPETVKARRFDHVMFNPPYFDRTRGSASPDVAREMAVGEETPIGIWVDVAARRLAPGGWLTVIHKAERMPELLGAIVARGGFGGAAVLPLAGRTGRPAGRVIVQARKGARAEARLLAPLVLHEGPVHETDAEDYTAEVSAILREGAALRRLL</sequence>
<name>A0A1N6DUQ9_9RHOB</name>
<dbReference type="CDD" id="cd02440">
    <property type="entry name" value="AdoMet_MTases"/>
    <property type="match status" value="1"/>
</dbReference>
<keyword evidence="1 4" id="KW-0808">Transferase</keyword>
<evidence type="ECO:0000256" key="1">
    <source>
        <dbReference type="ARBA" id="ARBA00022603"/>
    </source>
</evidence>
<dbReference type="GO" id="GO:0032259">
    <property type="term" value="P:methylation"/>
    <property type="evidence" value="ECO:0007669"/>
    <property type="project" value="UniProtKB-KW"/>
</dbReference>
<keyword evidence="5" id="KW-1185">Reference proteome</keyword>
<dbReference type="GO" id="GO:0008168">
    <property type="term" value="F:methyltransferase activity"/>
    <property type="evidence" value="ECO:0007669"/>
    <property type="project" value="UniProtKB-KW"/>
</dbReference>
<dbReference type="STRING" id="1217970.SAMN05444002_0022"/>
<evidence type="ECO:0000313" key="4">
    <source>
        <dbReference type="EMBL" id="SIN74447.1"/>
    </source>
</evidence>
<dbReference type="OrthoDB" id="5489421at2"/>
<dbReference type="Gene3D" id="3.40.50.150">
    <property type="entry name" value="Vaccinia Virus protein VP39"/>
    <property type="match status" value="1"/>
</dbReference>
<evidence type="ECO:0000313" key="5">
    <source>
        <dbReference type="Proteomes" id="UP000184932"/>
    </source>
</evidence>
<feature type="domain" description="Methyltransferase small" evidence="3">
    <location>
        <begin position="34"/>
        <end position="170"/>
    </location>
</feature>
<dbReference type="InterPro" id="IPR029063">
    <property type="entry name" value="SAM-dependent_MTases_sf"/>
</dbReference>
<evidence type="ECO:0000256" key="2">
    <source>
        <dbReference type="ARBA" id="ARBA00022691"/>
    </source>
</evidence>
<proteinExistence type="predicted"/>
<dbReference type="PANTHER" id="PTHR47739">
    <property type="entry name" value="TRNA1(VAL) (ADENINE(37)-N6)-METHYLTRANSFERASE"/>
    <property type="match status" value="1"/>
</dbReference>
<dbReference type="InterPro" id="IPR050210">
    <property type="entry name" value="tRNA_Adenine-N(6)_MTase"/>
</dbReference>